<keyword evidence="3" id="KW-1185">Reference proteome</keyword>
<dbReference type="Gene3D" id="3.90.245.10">
    <property type="entry name" value="Ribonucleoside hydrolase-like"/>
    <property type="match status" value="1"/>
</dbReference>
<organism evidence="2 3">
    <name type="scientific">Paramarasmius palmivorus</name>
    <dbReference type="NCBI Taxonomy" id="297713"/>
    <lineage>
        <taxon>Eukaryota</taxon>
        <taxon>Fungi</taxon>
        <taxon>Dikarya</taxon>
        <taxon>Basidiomycota</taxon>
        <taxon>Agaricomycotina</taxon>
        <taxon>Agaricomycetes</taxon>
        <taxon>Agaricomycetidae</taxon>
        <taxon>Agaricales</taxon>
        <taxon>Marasmiineae</taxon>
        <taxon>Marasmiaceae</taxon>
        <taxon>Paramarasmius</taxon>
    </lineage>
</organism>
<name>A0AAW0DJC4_9AGAR</name>
<feature type="domain" description="Cellulose-binding Sde182 nucleoside hydrolase-like" evidence="1">
    <location>
        <begin position="1"/>
        <end position="146"/>
    </location>
</feature>
<reference evidence="2 3" key="1">
    <citation type="submission" date="2024-01" db="EMBL/GenBank/DDBJ databases">
        <title>A draft genome for a cacao thread blight-causing isolate of Paramarasmius palmivorus.</title>
        <authorList>
            <person name="Baruah I.K."/>
            <person name="Bukari Y."/>
            <person name="Amoako-Attah I."/>
            <person name="Meinhardt L.W."/>
            <person name="Bailey B.A."/>
            <person name="Cohen S.P."/>
        </authorList>
    </citation>
    <scope>NUCLEOTIDE SEQUENCE [LARGE SCALE GENOMIC DNA]</scope>
    <source>
        <strain evidence="2 3">GH-12</strain>
    </source>
</reference>
<dbReference type="AlphaFoldDB" id="A0AAW0DJC4"/>
<comment type="caution">
    <text evidence="2">The sequence shown here is derived from an EMBL/GenBank/DDBJ whole genome shotgun (WGS) entry which is preliminary data.</text>
</comment>
<gene>
    <name evidence="2" type="ORF">VNI00_004897</name>
</gene>
<dbReference type="InterPro" id="IPR036452">
    <property type="entry name" value="Ribo_hydro-like"/>
</dbReference>
<evidence type="ECO:0000313" key="3">
    <source>
        <dbReference type="Proteomes" id="UP001383192"/>
    </source>
</evidence>
<accession>A0AAW0DJC4</accession>
<dbReference type="EMBL" id="JAYKXP010000013">
    <property type="protein sequence ID" value="KAK7051397.1"/>
    <property type="molecule type" value="Genomic_DNA"/>
</dbReference>
<evidence type="ECO:0000259" key="1">
    <source>
        <dbReference type="Pfam" id="PF07632"/>
    </source>
</evidence>
<dbReference type="Pfam" id="PF07632">
    <property type="entry name" value="Sde182_NH-like"/>
    <property type="match status" value="1"/>
</dbReference>
<protein>
    <recommendedName>
        <fullName evidence="1">Cellulose-binding Sde182 nucleoside hydrolase-like domain-containing protein</fullName>
    </recommendedName>
</protein>
<dbReference type="Proteomes" id="UP001383192">
    <property type="component" value="Unassembled WGS sequence"/>
</dbReference>
<dbReference type="GO" id="GO:0016799">
    <property type="term" value="F:hydrolase activity, hydrolyzing N-glycosyl compounds"/>
    <property type="evidence" value="ECO:0007669"/>
    <property type="project" value="InterPro"/>
</dbReference>
<evidence type="ECO:0000313" key="2">
    <source>
        <dbReference type="EMBL" id="KAK7051397.1"/>
    </source>
</evidence>
<sequence length="150" mass="16580">MSLVRFLLYSNELDVEGIVATTSTWLRNATAADQIRTVTDAYGEVLPNLNAHSQGYPAMEEHLSKVRSGLPVYGLEGVGEGKDSEGSELLIEVVDKEDPKGRPVWVPVWGGANVLAQALWKVSNTRSYEEVKQFVSKLRVYSISDQVVKQ</sequence>
<dbReference type="InterPro" id="IPR011483">
    <property type="entry name" value="Sde182_NH-like"/>
</dbReference>
<proteinExistence type="predicted"/>